<dbReference type="RefSeq" id="WP_039383353.1">
    <property type="nucleotide sequence ID" value="NZ_CP083448.1"/>
</dbReference>
<evidence type="ECO:0000256" key="5">
    <source>
        <dbReference type="ARBA" id="ARBA00022984"/>
    </source>
</evidence>
<evidence type="ECO:0000256" key="6">
    <source>
        <dbReference type="ARBA" id="ARBA00023316"/>
    </source>
</evidence>
<reference evidence="10 11" key="1">
    <citation type="submission" date="2021-01" db="EMBL/GenBank/DDBJ databases">
        <title>Complete genome sequence of Pantoea eucrina OB49, a heavy metal tolerant bacterium with PGPR potential isolated from wheat in Algeria.</title>
        <authorList>
            <person name="Lekired A."/>
            <person name="Ouzari I.H."/>
        </authorList>
    </citation>
    <scope>NUCLEOTIDE SEQUENCE [LARGE SCALE GENOMIC DNA]</scope>
    <source>
        <strain evidence="10 11">OB49</strain>
    </source>
</reference>
<dbReference type="PANTHER" id="PTHR21581:SF26">
    <property type="entry name" value="D-ALANYL-D-ALANINE ENDOPEPTIDASE"/>
    <property type="match status" value="1"/>
</dbReference>
<feature type="signal peptide" evidence="8">
    <location>
        <begin position="1"/>
        <end position="20"/>
    </location>
</feature>
<dbReference type="SUPFAM" id="SSF56601">
    <property type="entry name" value="beta-lactamase/transpeptidase-like"/>
    <property type="match status" value="1"/>
</dbReference>
<dbReference type="InterPro" id="IPR018044">
    <property type="entry name" value="Peptidase_S11"/>
</dbReference>
<keyword evidence="5" id="KW-0573">Peptidoglycan synthesis</keyword>
<dbReference type="Pfam" id="PF00768">
    <property type="entry name" value="Peptidase_S11"/>
    <property type="match status" value="1"/>
</dbReference>
<dbReference type="PRINTS" id="PR00725">
    <property type="entry name" value="DADACBPTASE1"/>
</dbReference>
<dbReference type="GO" id="GO:0016787">
    <property type="term" value="F:hydrolase activity"/>
    <property type="evidence" value="ECO:0007669"/>
    <property type="project" value="UniProtKB-KW"/>
</dbReference>
<protein>
    <submittedName>
        <fullName evidence="10">D-alanyl-D-alanine endopeptidase</fullName>
        <ecNumber evidence="10">3.4.21.-</ecNumber>
    </submittedName>
</protein>
<feature type="chain" id="PRO_5047211364" evidence="8">
    <location>
        <begin position="21"/>
        <end position="312"/>
    </location>
</feature>
<dbReference type="EMBL" id="JAFCXS010000003">
    <property type="protein sequence ID" value="MBM0747197.1"/>
    <property type="molecule type" value="Genomic_DNA"/>
</dbReference>
<dbReference type="Gene3D" id="3.40.710.10">
    <property type="entry name" value="DD-peptidase/beta-lactamase superfamily"/>
    <property type="match status" value="1"/>
</dbReference>
<dbReference type="Proteomes" id="UP000809137">
    <property type="component" value="Unassembled WGS sequence"/>
</dbReference>
<name>A0ABS1Z4I7_9GAMM</name>
<dbReference type="InterPro" id="IPR001967">
    <property type="entry name" value="Peptidase_S11_N"/>
</dbReference>
<keyword evidence="4" id="KW-0133">Cell shape</keyword>
<feature type="domain" description="Peptidase S11 D-alanyl-D-alanine carboxypeptidase A N-terminal" evidence="9">
    <location>
        <begin position="39"/>
        <end position="266"/>
    </location>
</feature>
<gene>
    <name evidence="10" type="primary">pbpG</name>
    <name evidence="10" type="ORF">JJB79_07195</name>
</gene>
<dbReference type="EC" id="3.4.21.-" evidence="10"/>
<dbReference type="PANTHER" id="PTHR21581">
    <property type="entry name" value="D-ALANYL-D-ALANINE CARBOXYPEPTIDASE"/>
    <property type="match status" value="1"/>
</dbReference>
<sequence length="312" mass="33846">MSVKLPVSLLSLALFMTAPAAVTPVLAAPAALSGLAPLAQPQIASGSAMIVDLDTGKVLFSSHPDRVRPIASITKVMTAMVVLDAKLPMDEMLSVDISQTREMRGVFSRVKLNSEISRRSMLLLALMSSENRAAASLAHHYPGGYNAFIRAMNAKARALGMTHTRYVEPTGLSTQNVSSASDLVKLLKATRQYPLLGQLSTTKEQTAVFQHPSYALPFRNTNHLVYKEGWRIQLTKTGYTDEAGHCLVMRTVINNRPVALVVLDAFGKYTHFADANRLRDWLETGKAAPVPAAALAYRKQKAGLTTSNTVVE</sequence>
<comment type="similarity">
    <text evidence="1 7">Belongs to the peptidase S11 family.</text>
</comment>
<evidence type="ECO:0000256" key="4">
    <source>
        <dbReference type="ARBA" id="ARBA00022960"/>
    </source>
</evidence>
<evidence type="ECO:0000313" key="10">
    <source>
        <dbReference type="EMBL" id="MBM0747197.1"/>
    </source>
</evidence>
<keyword evidence="6" id="KW-0961">Cell wall biogenesis/degradation</keyword>
<evidence type="ECO:0000256" key="3">
    <source>
        <dbReference type="ARBA" id="ARBA00022801"/>
    </source>
</evidence>
<evidence type="ECO:0000256" key="1">
    <source>
        <dbReference type="ARBA" id="ARBA00007164"/>
    </source>
</evidence>
<evidence type="ECO:0000256" key="7">
    <source>
        <dbReference type="RuleBase" id="RU004016"/>
    </source>
</evidence>
<comment type="caution">
    <text evidence="10">The sequence shown here is derived from an EMBL/GenBank/DDBJ whole genome shotgun (WGS) entry which is preliminary data.</text>
</comment>
<keyword evidence="2 8" id="KW-0732">Signal</keyword>
<proteinExistence type="inferred from homology"/>
<evidence type="ECO:0000313" key="11">
    <source>
        <dbReference type="Proteomes" id="UP000809137"/>
    </source>
</evidence>
<keyword evidence="3 10" id="KW-0378">Hydrolase</keyword>
<evidence type="ECO:0000256" key="2">
    <source>
        <dbReference type="ARBA" id="ARBA00022729"/>
    </source>
</evidence>
<dbReference type="GeneID" id="84690742"/>
<evidence type="ECO:0000256" key="8">
    <source>
        <dbReference type="SAM" id="SignalP"/>
    </source>
</evidence>
<evidence type="ECO:0000259" key="9">
    <source>
        <dbReference type="Pfam" id="PF00768"/>
    </source>
</evidence>
<organism evidence="10 11">
    <name type="scientific">Pantoea eucrina</name>
    <dbReference type="NCBI Taxonomy" id="472693"/>
    <lineage>
        <taxon>Bacteria</taxon>
        <taxon>Pseudomonadati</taxon>
        <taxon>Pseudomonadota</taxon>
        <taxon>Gammaproteobacteria</taxon>
        <taxon>Enterobacterales</taxon>
        <taxon>Erwiniaceae</taxon>
        <taxon>Pantoea</taxon>
    </lineage>
</organism>
<keyword evidence="11" id="KW-1185">Reference proteome</keyword>
<accession>A0ABS1Z4I7</accession>
<dbReference type="NCBIfam" id="NF008668">
    <property type="entry name" value="PRK11669.1"/>
    <property type="match status" value="1"/>
</dbReference>
<dbReference type="InterPro" id="IPR012338">
    <property type="entry name" value="Beta-lactam/transpept-like"/>
</dbReference>